<dbReference type="RefSeq" id="WP_224315205.1">
    <property type="nucleotide sequence ID" value="NZ_JAIRBM010000018.1"/>
</dbReference>
<proteinExistence type="predicted"/>
<gene>
    <name evidence="2" type="ORF">K9B37_19545</name>
</gene>
<comment type="caution">
    <text evidence="2">The sequence shown here is derived from an EMBL/GenBank/DDBJ whole genome shotgun (WGS) entry which is preliminary data.</text>
</comment>
<accession>A0ABS7VSE1</accession>
<dbReference type="EMBL" id="JAIRBM010000018">
    <property type="protein sequence ID" value="MBZ6078455.1"/>
    <property type="molecule type" value="Genomic_DNA"/>
</dbReference>
<dbReference type="Proteomes" id="UP000704176">
    <property type="component" value="Unassembled WGS sequence"/>
</dbReference>
<feature type="region of interest" description="Disordered" evidence="1">
    <location>
        <begin position="1"/>
        <end position="35"/>
    </location>
</feature>
<organism evidence="2 3">
    <name type="scientific">Microvirga puerhi</name>
    <dbReference type="NCBI Taxonomy" id="2876078"/>
    <lineage>
        <taxon>Bacteria</taxon>
        <taxon>Pseudomonadati</taxon>
        <taxon>Pseudomonadota</taxon>
        <taxon>Alphaproteobacteria</taxon>
        <taxon>Hyphomicrobiales</taxon>
        <taxon>Methylobacteriaceae</taxon>
        <taxon>Microvirga</taxon>
    </lineage>
</organism>
<reference evidence="2 3" key="1">
    <citation type="submission" date="2021-09" db="EMBL/GenBank/DDBJ databases">
        <title>The complete genome sequence of a new microorganism.</title>
        <authorList>
            <person name="Zi Z."/>
        </authorList>
    </citation>
    <scope>NUCLEOTIDE SEQUENCE [LARGE SCALE GENOMIC DNA]</scope>
    <source>
        <strain evidence="2 3">WGZ8</strain>
    </source>
</reference>
<evidence type="ECO:0000313" key="3">
    <source>
        <dbReference type="Proteomes" id="UP000704176"/>
    </source>
</evidence>
<keyword evidence="3" id="KW-1185">Reference proteome</keyword>
<evidence type="ECO:0000313" key="2">
    <source>
        <dbReference type="EMBL" id="MBZ6078455.1"/>
    </source>
</evidence>
<evidence type="ECO:0000256" key="1">
    <source>
        <dbReference type="SAM" id="MobiDB-lite"/>
    </source>
</evidence>
<sequence length="48" mass="5301">MSTSTQKRLQKHKPGPLKDAPQAKVAAKSQQSGLSREEIRQIVIEMIG</sequence>
<name>A0ABS7VSE1_9HYPH</name>
<protein>
    <submittedName>
        <fullName evidence="2">Uncharacterized protein</fullName>
    </submittedName>
</protein>